<name>A0A4E0QP10_9GAMM</name>
<dbReference type="InterPro" id="IPR011989">
    <property type="entry name" value="ARM-like"/>
</dbReference>
<accession>A0A4E0QP10</accession>
<dbReference type="AlphaFoldDB" id="A0A4E0QP10"/>
<keyword evidence="2" id="KW-1185">Reference proteome</keyword>
<proteinExistence type="predicted"/>
<dbReference type="PANTHER" id="PTHR12697">
    <property type="entry name" value="PBS LYASE HEAT-LIKE PROTEIN"/>
    <property type="match status" value="1"/>
</dbReference>
<sequence length="589" mass="67222">MAHCQYDSSPEVLRFLCRKLEPLLAKKLIDAIVPTKHEAFTKTEDLILAVQCLAEVTELNKIDNTARQVLESLCGWFNETGRQACETSSRKEELFEKNAIVAVEKIGKSWPGRDAFLTWISNPHKAVVSDYESSSCAFGRMVAALWSDYEEIRERLIILSHDPTTYILPYMAFDALARSFGNQPETQRLLQHMSMSGQRQNICKAAIRALAKYYTDAPDTLPRLMQIAMESKSDVRNEAIWFLAEYYSKVPDTLLLFKHLATNDQESDIRDSAISALASEYTDAPDILLLFRQVVINEKDSMVRQTAISALAENYTDAPETFPLLWQVITDEQENHEVRCVAVNALAEHYTNVPEILPRMMQIAMHDPDSPVRWTAVEALAEYYTNASDVLPQLQQIAINDPESVVRNDTIRALAENYTHETLPLLRRIATTDDEDKAVRGETLWTLAEYYTEVPETLTLLQQLATHDKESFVCSTALRVLGEYYIDVPDILSWLWQIITNSENACLRREAVGGVIKNYDEILQKLLSQSLDETWPWLDSKELIDEERVNQAAEELELSSETIRQYYENIAQEIPLQLSWLKQAPPGLM</sequence>
<dbReference type="Proteomes" id="UP000030428">
    <property type="component" value="Unassembled WGS sequence"/>
</dbReference>
<protein>
    <submittedName>
        <fullName evidence="1">Uncharacterized protein</fullName>
    </submittedName>
</protein>
<dbReference type="EMBL" id="JSZA02000239">
    <property type="protein sequence ID" value="TGO02070.1"/>
    <property type="molecule type" value="Genomic_DNA"/>
</dbReference>
<evidence type="ECO:0000313" key="1">
    <source>
        <dbReference type="EMBL" id="TGO02070.1"/>
    </source>
</evidence>
<dbReference type="SUPFAM" id="SSF48371">
    <property type="entry name" value="ARM repeat"/>
    <property type="match status" value="1"/>
</dbReference>
<dbReference type="InterPro" id="IPR016024">
    <property type="entry name" value="ARM-type_fold"/>
</dbReference>
<comment type="caution">
    <text evidence="1">The sequence shown here is derived from an EMBL/GenBank/DDBJ whole genome shotgun (WGS) entry which is preliminary data.</text>
</comment>
<gene>
    <name evidence="1" type="ORF">PN36_30995</name>
</gene>
<dbReference type="PANTHER" id="PTHR12697:SF5">
    <property type="entry name" value="DEOXYHYPUSINE HYDROXYLASE"/>
    <property type="match status" value="1"/>
</dbReference>
<dbReference type="Gene3D" id="1.25.10.10">
    <property type="entry name" value="Leucine-rich Repeat Variant"/>
    <property type="match status" value="3"/>
</dbReference>
<dbReference type="GO" id="GO:0016491">
    <property type="term" value="F:oxidoreductase activity"/>
    <property type="evidence" value="ECO:0007669"/>
    <property type="project" value="TreeGrafter"/>
</dbReference>
<organism evidence="1 2">
    <name type="scientific">Candidatus Thiomargarita nelsonii</name>
    <dbReference type="NCBI Taxonomy" id="1003181"/>
    <lineage>
        <taxon>Bacteria</taxon>
        <taxon>Pseudomonadati</taxon>
        <taxon>Pseudomonadota</taxon>
        <taxon>Gammaproteobacteria</taxon>
        <taxon>Thiotrichales</taxon>
        <taxon>Thiotrichaceae</taxon>
        <taxon>Thiomargarita</taxon>
    </lineage>
</organism>
<reference evidence="1 2" key="1">
    <citation type="journal article" date="2016" name="Front. Microbiol.">
        <title>Single-Cell (Meta-)Genomics of a Dimorphic Candidatus Thiomargarita nelsonii Reveals Genomic Plasticity.</title>
        <authorList>
            <person name="Flood B.E."/>
            <person name="Fliss P."/>
            <person name="Jones D.S."/>
            <person name="Dick G.J."/>
            <person name="Jain S."/>
            <person name="Kaster A.K."/>
            <person name="Winkel M."/>
            <person name="Mussmann M."/>
            <person name="Bailey J."/>
        </authorList>
    </citation>
    <scope>NUCLEOTIDE SEQUENCE [LARGE SCALE GENOMIC DNA]</scope>
    <source>
        <strain evidence="1">Hydrate Ridge</strain>
    </source>
</reference>
<evidence type="ECO:0000313" key="2">
    <source>
        <dbReference type="Proteomes" id="UP000030428"/>
    </source>
</evidence>
<dbReference type="Pfam" id="PF13646">
    <property type="entry name" value="HEAT_2"/>
    <property type="match status" value="2"/>
</dbReference>